<dbReference type="GO" id="GO:0016020">
    <property type="term" value="C:membrane"/>
    <property type="evidence" value="ECO:0007669"/>
    <property type="project" value="UniProtKB-SubCell"/>
</dbReference>
<evidence type="ECO:0000313" key="9">
    <source>
        <dbReference type="EMBL" id="KAB0343448.1"/>
    </source>
</evidence>
<name>A0A5N3V3C3_MUNMU</name>
<comment type="similarity">
    <text evidence="2">Belongs to the SMIM15 family.</text>
</comment>
<evidence type="ECO:0000256" key="3">
    <source>
        <dbReference type="ARBA" id="ARBA00017904"/>
    </source>
</evidence>
<reference evidence="9 10" key="1">
    <citation type="submission" date="2019-06" db="EMBL/GenBank/DDBJ databases">
        <title>Discovery of a novel chromosome fission-fusion reversal in muntjac.</title>
        <authorList>
            <person name="Mudd A.B."/>
            <person name="Bredeson J.V."/>
            <person name="Baum R."/>
            <person name="Hockemeyer D."/>
            <person name="Rokhsar D.S."/>
        </authorList>
    </citation>
    <scope>NUCLEOTIDE SEQUENCE [LARGE SCALE GENOMIC DNA]</scope>
    <source>
        <strain evidence="9">UTSW_UCB_Mm</strain>
        <tissue evidence="9">Fibroblast cell line</tissue>
    </source>
</reference>
<evidence type="ECO:0000256" key="7">
    <source>
        <dbReference type="ARBA" id="ARBA00023136"/>
    </source>
</evidence>
<accession>A0A5N3V3C3</accession>
<protein>
    <recommendedName>
        <fullName evidence="3">Small integral membrane protein 15</fullName>
    </recommendedName>
</protein>
<evidence type="ECO:0000256" key="2">
    <source>
        <dbReference type="ARBA" id="ARBA00006758"/>
    </source>
</evidence>
<evidence type="ECO:0000256" key="6">
    <source>
        <dbReference type="ARBA" id="ARBA00023054"/>
    </source>
</evidence>
<evidence type="ECO:0000256" key="8">
    <source>
        <dbReference type="SAM" id="Phobius"/>
    </source>
</evidence>
<evidence type="ECO:0000256" key="1">
    <source>
        <dbReference type="ARBA" id="ARBA00004167"/>
    </source>
</evidence>
<dbReference type="Proteomes" id="UP000326458">
    <property type="component" value="Unassembled WGS sequence"/>
</dbReference>
<sequence>MESQRVDIKDPYDFFSTVILALMPLFLASAVLSWKLAKMIGKRSKRRNKNIKKNIAKAK</sequence>
<evidence type="ECO:0000313" key="10">
    <source>
        <dbReference type="Proteomes" id="UP000326458"/>
    </source>
</evidence>
<comment type="caution">
    <text evidence="9">The sequence shown here is derived from an EMBL/GenBank/DDBJ whole genome shotgun (WGS) entry which is preliminary data.</text>
</comment>
<evidence type="ECO:0000256" key="4">
    <source>
        <dbReference type="ARBA" id="ARBA00022692"/>
    </source>
</evidence>
<dbReference type="PANTHER" id="PTHR28644:SF1">
    <property type="entry name" value="SMALL INTEGRAL MEMBRANE PROTEIN 15"/>
    <property type="match status" value="1"/>
</dbReference>
<gene>
    <name evidence="9" type="ORF">FD754_020374</name>
</gene>
<dbReference type="AlphaFoldDB" id="A0A5N3V3C3"/>
<comment type="subcellular location">
    <subcellularLocation>
        <location evidence="1">Membrane</location>
        <topology evidence="1">Single-pass membrane protein</topology>
    </subcellularLocation>
</comment>
<organism evidence="9 10">
    <name type="scientific">Muntiacus muntjak</name>
    <name type="common">Barking deer</name>
    <name type="synonym">Indian muntjac</name>
    <dbReference type="NCBI Taxonomy" id="9888"/>
    <lineage>
        <taxon>Eukaryota</taxon>
        <taxon>Metazoa</taxon>
        <taxon>Chordata</taxon>
        <taxon>Craniata</taxon>
        <taxon>Vertebrata</taxon>
        <taxon>Euteleostomi</taxon>
        <taxon>Mammalia</taxon>
        <taxon>Eutheria</taxon>
        <taxon>Laurasiatheria</taxon>
        <taxon>Artiodactyla</taxon>
        <taxon>Ruminantia</taxon>
        <taxon>Pecora</taxon>
        <taxon>Cervidae</taxon>
        <taxon>Muntiacinae</taxon>
        <taxon>Muntiacus</taxon>
    </lineage>
</organism>
<keyword evidence="7 8" id="KW-0472">Membrane</keyword>
<dbReference type="Pfam" id="PF15086">
    <property type="entry name" value="UPF0542"/>
    <property type="match status" value="1"/>
</dbReference>
<evidence type="ECO:0000256" key="5">
    <source>
        <dbReference type="ARBA" id="ARBA00022989"/>
    </source>
</evidence>
<dbReference type="EMBL" id="VCEA01000003">
    <property type="protein sequence ID" value="KAB0343448.1"/>
    <property type="molecule type" value="Genomic_DNA"/>
</dbReference>
<proteinExistence type="inferred from homology"/>
<keyword evidence="6" id="KW-0175">Coiled coil</keyword>
<dbReference type="InterPro" id="IPR027877">
    <property type="entry name" value="Smim15"/>
</dbReference>
<keyword evidence="5 8" id="KW-1133">Transmembrane helix</keyword>
<feature type="transmembrane region" description="Helical" evidence="8">
    <location>
        <begin position="14"/>
        <end position="37"/>
    </location>
</feature>
<keyword evidence="4 8" id="KW-0812">Transmembrane</keyword>
<keyword evidence="10" id="KW-1185">Reference proteome</keyword>
<dbReference type="PANTHER" id="PTHR28644">
    <property type="entry name" value="SMALL INTEGRAL MEMBRANE PROTEIN 15"/>
    <property type="match status" value="1"/>
</dbReference>